<feature type="compositionally biased region" description="Gly residues" evidence="1">
    <location>
        <begin position="1"/>
        <end position="11"/>
    </location>
</feature>
<protein>
    <submittedName>
        <fullName evidence="2">Uncharacterized protein</fullName>
    </submittedName>
</protein>
<dbReference type="RefSeq" id="XP_033420930.1">
    <property type="nucleotide sequence ID" value="XM_033576266.1"/>
</dbReference>
<organism evidence="2 3">
    <name type="scientific">Aspergillus tanneri</name>
    <dbReference type="NCBI Taxonomy" id="1220188"/>
    <lineage>
        <taxon>Eukaryota</taxon>
        <taxon>Fungi</taxon>
        <taxon>Dikarya</taxon>
        <taxon>Ascomycota</taxon>
        <taxon>Pezizomycotina</taxon>
        <taxon>Eurotiomycetes</taxon>
        <taxon>Eurotiomycetidae</taxon>
        <taxon>Eurotiales</taxon>
        <taxon>Aspergillaceae</taxon>
        <taxon>Aspergillus</taxon>
        <taxon>Aspergillus subgen. Circumdati</taxon>
    </lineage>
</organism>
<dbReference type="GeneID" id="54334405"/>
<evidence type="ECO:0000256" key="1">
    <source>
        <dbReference type="SAM" id="MobiDB-lite"/>
    </source>
</evidence>
<sequence>MPSEVGGAGGDEGTRNDASISTRRMLSLKTLGAPPRRQLARYGVKPSEIIKVKQALARTYEESQVTKTTSSDDNANRHNLDEEVRHGLETMRKDITERKESISLQPPNTLFNHEQPHEANPGASWASIVDTTKATPNPKNTTRAKPDLPIITLDTHHVDHQLKESFRESFREPVELRGLKSHSQREC</sequence>
<reference evidence="2 3" key="1">
    <citation type="submission" date="2019-08" db="EMBL/GenBank/DDBJ databases">
        <title>The genome sequence of a newly discovered highly antifungal drug resistant Aspergillus species, Aspergillus tanneri NIH 1004.</title>
        <authorList>
            <person name="Mounaud S."/>
            <person name="Singh I."/>
            <person name="Joardar V."/>
            <person name="Pakala S."/>
            <person name="Pakala S."/>
            <person name="Venepally P."/>
            <person name="Chung J.K."/>
            <person name="Losada L."/>
            <person name="Nierman W.C."/>
        </authorList>
    </citation>
    <scope>NUCLEOTIDE SEQUENCE [LARGE SCALE GENOMIC DNA]</scope>
    <source>
        <strain evidence="2 3">NIH1004</strain>
    </source>
</reference>
<comment type="caution">
    <text evidence="2">The sequence shown here is derived from an EMBL/GenBank/DDBJ whole genome shotgun (WGS) entry which is preliminary data.</text>
</comment>
<gene>
    <name evidence="2" type="ORF">ATNIH1004_011704</name>
</gene>
<feature type="compositionally biased region" description="Polar residues" evidence="1">
    <location>
        <begin position="102"/>
        <end position="112"/>
    </location>
</feature>
<feature type="region of interest" description="Disordered" evidence="1">
    <location>
        <begin position="59"/>
        <end position="122"/>
    </location>
</feature>
<accession>A0A5M9M484</accession>
<dbReference type="AlphaFoldDB" id="A0A5M9M484"/>
<evidence type="ECO:0000313" key="2">
    <source>
        <dbReference type="EMBL" id="KAA8641568.1"/>
    </source>
</evidence>
<dbReference type="EMBL" id="QUQM01000009">
    <property type="protein sequence ID" value="KAA8641568.1"/>
    <property type="molecule type" value="Genomic_DNA"/>
</dbReference>
<name>A0A5M9M484_9EURO</name>
<proteinExistence type="predicted"/>
<feature type="compositionally biased region" description="Polar residues" evidence="1">
    <location>
        <begin position="62"/>
        <end position="73"/>
    </location>
</feature>
<feature type="compositionally biased region" description="Basic and acidic residues" evidence="1">
    <location>
        <begin position="74"/>
        <end position="101"/>
    </location>
</feature>
<evidence type="ECO:0000313" key="3">
    <source>
        <dbReference type="Proteomes" id="UP000324241"/>
    </source>
</evidence>
<feature type="compositionally biased region" description="Low complexity" evidence="1">
    <location>
        <begin position="132"/>
        <end position="141"/>
    </location>
</feature>
<dbReference type="Proteomes" id="UP000324241">
    <property type="component" value="Unassembled WGS sequence"/>
</dbReference>
<feature type="region of interest" description="Disordered" evidence="1">
    <location>
        <begin position="1"/>
        <end position="32"/>
    </location>
</feature>
<feature type="region of interest" description="Disordered" evidence="1">
    <location>
        <begin position="132"/>
        <end position="151"/>
    </location>
</feature>